<dbReference type="EMBL" id="RJVU01060905">
    <property type="protein sequence ID" value="ROJ42697.1"/>
    <property type="molecule type" value="Genomic_DNA"/>
</dbReference>
<protein>
    <submittedName>
        <fullName evidence="4">von Willebrand factor A domain-containing protein 5A</fullName>
    </submittedName>
</protein>
<dbReference type="Pfam" id="PF08487">
    <property type="entry name" value="VIT"/>
    <property type="match status" value="1"/>
</dbReference>
<feature type="compositionally biased region" description="Polar residues" evidence="1">
    <location>
        <begin position="1089"/>
        <end position="1105"/>
    </location>
</feature>
<evidence type="ECO:0000313" key="5">
    <source>
        <dbReference type="Proteomes" id="UP000281406"/>
    </source>
</evidence>
<comment type="caution">
    <text evidence="4">The sequence shown here is derived from an EMBL/GenBank/DDBJ whole genome shotgun (WGS) entry which is preliminary data.</text>
</comment>
<feature type="region of interest" description="Disordered" evidence="1">
    <location>
        <begin position="1077"/>
        <end position="1118"/>
    </location>
</feature>
<feature type="compositionally biased region" description="Low complexity" evidence="1">
    <location>
        <begin position="188"/>
        <end position="208"/>
    </location>
</feature>
<evidence type="ECO:0000259" key="2">
    <source>
        <dbReference type="PROSITE" id="PS50234"/>
    </source>
</evidence>
<dbReference type="InterPro" id="IPR036465">
    <property type="entry name" value="vWFA_dom_sf"/>
</dbReference>
<dbReference type="InterPro" id="IPR013694">
    <property type="entry name" value="VIT"/>
</dbReference>
<accession>A0A3N0XTP2</accession>
<evidence type="ECO:0000259" key="3">
    <source>
        <dbReference type="PROSITE" id="PS51468"/>
    </source>
</evidence>
<dbReference type="PANTHER" id="PTHR45737:SF6">
    <property type="entry name" value="VON WILLEBRAND FACTOR A DOMAIN-CONTAINING PROTEIN 5A"/>
    <property type="match status" value="1"/>
</dbReference>
<reference evidence="4 5" key="1">
    <citation type="submission" date="2018-10" db="EMBL/GenBank/DDBJ databases">
        <title>Genome assembly for a Yunnan-Guizhou Plateau 3E fish, Anabarilius grahami (Regan), and its evolutionary and genetic applications.</title>
        <authorList>
            <person name="Jiang W."/>
        </authorList>
    </citation>
    <scope>NUCLEOTIDE SEQUENCE [LARGE SCALE GENOMIC DNA]</scope>
    <source>
        <strain evidence="4">AG-KIZ</strain>
        <tissue evidence="4">Muscle</tissue>
    </source>
</reference>
<dbReference type="OrthoDB" id="1729737at2759"/>
<feature type="region of interest" description="Disordered" evidence="1">
    <location>
        <begin position="296"/>
        <end position="319"/>
    </location>
</feature>
<dbReference type="SUPFAM" id="SSF47396">
    <property type="entry name" value="Transcription factor IIA (TFIIA), alpha-helical domain"/>
    <property type="match status" value="1"/>
</dbReference>
<feature type="compositionally biased region" description="Acidic residues" evidence="1">
    <location>
        <begin position="303"/>
        <end position="317"/>
    </location>
</feature>
<evidence type="ECO:0000313" key="4">
    <source>
        <dbReference type="EMBL" id="ROJ42697.1"/>
    </source>
</evidence>
<dbReference type="PROSITE" id="PS50234">
    <property type="entry name" value="VWFA"/>
    <property type="match status" value="1"/>
</dbReference>
<dbReference type="SUPFAM" id="SSF53300">
    <property type="entry name" value="vWA-like"/>
    <property type="match status" value="1"/>
</dbReference>
<name>A0A3N0XTP2_ANAGA</name>
<dbReference type="InterPro" id="IPR004855">
    <property type="entry name" value="TFIIA_asu/bsu"/>
</dbReference>
<dbReference type="PROSITE" id="PS51468">
    <property type="entry name" value="VIT"/>
    <property type="match status" value="1"/>
</dbReference>
<dbReference type="SMART" id="SM00327">
    <property type="entry name" value="VWA"/>
    <property type="match status" value="1"/>
</dbReference>
<dbReference type="Gene3D" id="3.40.50.410">
    <property type="entry name" value="von Willebrand factor, type A domain"/>
    <property type="match status" value="1"/>
</dbReference>
<evidence type="ECO:0000256" key="1">
    <source>
        <dbReference type="SAM" id="MobiDB-lite"/>
    </source>
</evidence>
<organism evidence="4 5">
    <name type="scientific">Anabarilius grahami</name>
    <name type="common">Kanglang fish</name>
    <name type="synonym">Barilius grahami</name>
    <dbReference type="NCBI Taxonomy" id="495550"/>
    <lineage>
        <taxon>Eukaryota</taxon>
        <taxon>Metazoa</taxon>
        <taxon>Chordata</taxon>
        <taxon>Craniata</taxon>
        <taxon>Vertebrata</taxon>
        <taxon>Euteleostomi</taxon>
        <taxon>Actinopterygii</taxon>
        <taxon>Neopterygii</taxon>
        <taxon>Teleostei</taxon>
        <taxon>Ostariophysi</taxon>
        <taxon>Cypriniformes</taxon>
        <taxon>Xenocyprididae</taxon>
        <taxon>Xenocypridinae</taxon>
        <taxon>Xenocypridinae incertae sedis</taxon>
        <taxon>Anabarilius</taxon>
    </lineage>
</organism>
<feature type="domain" description="VWFA" evidence="2">
    <location>
        <begin position="797"/>
        <end position="985"/>
    </location>
</feature>
<feature type="region of interest" description="Disordered" evidence="1">
    <location>
        <begin position="171"/>
        <end position="240"/>
    </location>
</feature>
<sequence>MLSNANTLPKLYLSVIDDVMDSVRELFCDEGVDERVLDTLRQSKAVEGFIKDNNPSNFVLQLPTNYTQTLHKPTVVIPAAQNVQNFSSKANNCGSVATFSLPPGITYPVQIPAGVTLQTASGHFYKVNVPVMVTRGGQHVLTRPASNLVSHPTAVARSIPAHLSVRCPPAPSGCVASETPPNPPQPLPHQLCQQTDDKPSPSASDSPSEFTLDGIEFSPQPIDMSASSFFTPPAQGPRSDYTRNVMETALKEPNGVDDESTALPDLQAKTSHDIKLETELQTDINFNQLMDIPQLDGVADSSSDTEEDDDEDDDDDLGLVGENEFLGMINGNGEEELEEEEDPLNSGDDVSEQDIPEIFDTENVIVCQYDKCLSSLPLSPTEAPRKHSWLENRGSLCSIRRRTPWTNILSEFLLLSLCIITHRVQSQAQHVLLHQTQEDRHSAGDHHPEVSEAELQIPQSLLFSALLLLFENLNVSSQDQMPNEREAGKLQPLRLGELQGNHFTVLSFASKQQLIQLHFLQVIGFFLKHLDAVIPLKSISVQLQVQDHVVSVSSSLQYVNEEERPLEAVFVFPLPADAAVCHFSARIGEQEIVAELQDKQSARDQYDDAVSSGQQAFLLEESDQSSDVFKLSVGCLSPGQNAVITIVYVMELSVQADHALRFCLPAVLNPRYTPAASSAGVPEVSSACVIPYTLSLSVDVRSSDRISRLESSCPLDPLVFLDSDHTQATVNLSAGHQFDKDVELLLYYENTHKPTAVVEAGAAEAQPGSLMGDPVLMISLYPEFPADIMSSLASQGEFVFVVDRSGSMDCAMHNGKDSQMRIESARDTLLLLLKSLPMGCYFNIYGFGSHFESFFPQSVVYSEDTMEEALKRVKNMRADMGGTEILQPLKHIYSQPCHPDHPRQLFMFTDGEVWNTKEVLDLVKSHVYSHRCFSFGIGEGASTALITGMAREGSGHPQFITGTDRMQPKVMQSLRFALQPAVDRISVDWTLPEGVTVDMLSPPINTLFQGQRALIYARLKGQSSGTTEGAVTLKYRLKDQPVTNQLQFTLKPKEDTGFLHLAPSYIPNMSEIELLPSDEGPFSLKEPLPQSSGLRSDSPLSNTPVDPSALSRGHQTKQTGPILATVSETSAISFCILLYSSLIISSCLREMDNKAHRTQSLRLGHCRPLLAKERAYLQRQAGDAASGLQQAVPQIQSQRTIHRLAARSVIRSLELQEGAGGADAEAVRSRIVELSVQAGVSSTHTAFIGVNKDSKQTVKGPLLQRRVPVQQPEPQADPLLQLVSLQKASGCWELSAALAAVFGKTEDEVTNHRPAQVDGSVWATVLALIWLNACRSGDQVEWQFVAMKAASWIRSQKPDGLSQCVCDGNILLGCHVTEDVLGI</sequence>
<dbReference type="Pfam" id="PF13768">
    <property type="entry name" value="VWA_3"/>
    <property type="match status" value="1"/>
</dbReference>
<keyword evidence="5" id="KW-1185">Reference proteome</keyword>
<dbReference type="SMART" id="SM00609">
    <property type="entry name" value="VIT"/>
    <property type="match status" value="1"/>
</dbReference>
<dbReference type="Gene3D" id="1.10.287.100">
    <property type="match status" value="1"/>
</dbReference>
<dbReference type="InterPro" id="IPR002035">
    <property type="entry name" value="VWF_A"/>
</dbReference>
<dbReference type="PANTHER" id="PTHR45737">
    <property type="entry name" value="VON WILLEBRAND FACTOR A DOMAIN-CONTAINING PROTEIN 5A"/>
    <property type="match status" value="1"/>
</dbReference>
<dbReference type="SMART" id="SM01371">
    <property type="entry name" value="TFIIA"/>
    <property type="match status" value="1"/>
</dbReference>
<proteinExistence type="predicted"/>
<dbReference type="Pfam" id="PF03153">
    <property type="entry name" value="TFIIA"/>
    <property type="match status" value="1"/>
</dbReference>
<feature type="domain" description="VIT" evidence="3">
    <location>
        <begin position="520"/>
        <end position="650"/>
    </location>
</feature>
<dbReference type="Proteomes" id="UP000281406">
    <property type="component" value="Unassembled WGS sequence"/>
</dbReference>
<dbReference type="GO" id="GO:0005672">
    <property type="term" value="C:transcription factor TFIIA complex"/>
    <property type="evidence" value="ECO:0007669"/>
    <property type="project" value="InterPro"/>
</dbReference>
<gene>
    <name evidence="4" type="ORF">DPX16_9957</name>
</gene>
<dbReference type="GO" id="GO:0006367">
    <property type="term" value="P:transcription initiation at RNA polymerase II promoter"/>
    <property type="evidence" value="ECO:0007669"/>
    <property type="project" value="InterPro"/>
</dbReference>